<accession>A0AC61DI01</accession>
<organism evidence="1 2">
    <name type="scientific">Sporanaerobium hydrogeniformans</name>
    <dbReference type="NCBI Taxonomy" id="3072179"/>
    <lineage>
        <taxon>Bacteria</taxon>
        <taxon>Bacillati</taxon>
        <taxon>Bacillota</taxon>
        <taxon>Clostridia</taxon>
        <taxon>Lachnospirales</taxon>
        <taxon>Lachnospiraceae</taxon>
        <taxon>Sporanaerobium</taxon>
    </lineage>
</organism>
<sequence length="306" mass="34996">MNLIFALLQAIIGLSVGLVTLVFRLVLTVLAVMVAVYKHRNPWLWGMAVLIFPWTVLILFLLPKHYPSIPSHLKQEEAFRGKNPVIASIMALAAIVAKSDGAITRQEIDLLKKFISRQFGITGTELNAYASSFDYGKSHPEEYQIFTQIIRDFYNRRDVMISIAYLLVAIAMQDGEVSSKEDIQIRKIILELGVSEYEYKSIKNSFTYQESYSYYQGNRGYNQGSHQGYDFGQNKENLLKKYSEVLGVSEEAPMAEVKKAYRKLVKEYHPDKLAAESMPGDYVKFANEKIRQINEAYEYLKNVKAN</sequence>
<gene>
    <name evidence="1" type="ORF">CS063_01890</name>
</gene>
<name>A0AC61DI01_9FIRM</name>
<evidence type="ECO:0000313" key="1">
    <source>
        <dbReference type="EMBL" id="PHV72251.1"/>
    </source>
</evidence>
<keyword evidence="2" id="KW-1185">Reference proteome</keyword>
<evidence type="ECO:0000313" key="2">
    <source>
        <dbReference type="Proteomes" id="UP000224460"/>
    </source>
</evidence>
<protein>
    <submittedName>
        <fullName evidence="1">Uncharacterized protein</fullName>
    </submittedName>
</protein>
<comment type="caution">
    <text evidence="1">The sequence shown here is derived from an EMBL/GenBank/DDBJ whole genome shotgun (WGS) entry which is preliminary data.</text>
</comment>
<dbReference type="EMBL" id="PEDL01000001">
    <property type="protein sequence ID" value="PHV72251.1"/>
    <property type="molecule type" value="Genomic_DNA"/>
</dbReference>
<proteinExistence type="predicted"/>
<dbReference type="Proteomes" id="UP000224460">
    <property type="component" value="Unassembled WGS sequence"/>
</dbReference>
<reference evidence="1" key="1">
    <citation type="submission" date="2017-10" db="EMBL/GenBank/DDBJ databases">
        <title>Genome sequence of cellulolytic Lachnospiraceae bacterium XHS1971 isolated from hotspring sediment.</title>
        <authorList>
            <person name="Vasudevan G."/>
            <person name="Joshi A.J."/>
            <person name="Hivarkar S."/>
            <person name="Lanjekar V.B."/>
            <person name="Dhakephalkar P.K."/>
            <person name="Dagar S."/>
        </authorList>
    </citation>
    <scope>NUCLEOTIDE SEQUENCE</scope>
    <source>
        <strain evidence="1">XHS1971</strain>
    </source>
</reference>